<accession>A0A0D0CPR4</accession>
<reference evidence="1 2" key="1">
    <citation type="submission" date="2014-04" db="EMBL/GenBank/DDBJ databases">
        <title>Evolutionary Origins and Diversification of the Mycorrhizal Mutualists.</title>
        <authorList>
            <consortium name="DOE Joint Genome Institute"/>
            <consortium name="Mycorrhizal Genomics Consortium"/>
            <person name="Kohler A."/>
            <person name="Kuo A."/>
            <person name="Nagy L.G."/>
            <person name="Floudas D."/>
            <person name="Copeland A."/>
            <person name="Barry K.W."/>
            <person name="Cichocki N."/>
            <person name="Veneault-Fourrey C."/>
            <person name="LaButti K."/>
            <person name="Lindquist E.A."/>
            <person name="Lipzen A."/>
            <person name="Lundell T."/>
            <person name="Morin E."/>
            <person name="Murat C."/>
            <person name="Riley R."/>
            <person name="Ohm R."/>
            <person name="Sun H."/>
            <person name="Tunlid A."/>
            <person name="Henrissat B."/>
            <person name="Grigoriev I.V."/>
            <person name="Hibbett D.S."/>
            <person name="Martin F."/>
        </authorList>
    </citation>
    <scope>NUCLEOTIDE SEQUENCE [LARGE SCALE GENOMIC DNA]</scope>
    <source>
        <strain evidence="1 2">FD-317 M1</strain>
    </source>
</reference>
<name>A0A0D0CPR4_9AGAR</name>
<organism evidence="1 2">
    <name type="scientific">Collybiopsis luxurians FD-317 M1</name>
    <dbReference type="NCBI Taxonomy" id="944289"/>
    <lineage>
        <taxon>Eukaryota</taxon>
        <taxon>Fungi</taxon>
        <taxon>Dikarya</taxon>
        <taxon>Basidiomycota</taxon>
        <taxon>Agaricomycotina</taxon>
        <taxon>Agaricomycetes</taxon>
        <taxon>Agaricomycetidae</taxon>
        <taxon>Agaricales</taxon>
        <taxon>Marasmiineae</taxon>
        <taxon>Omphalotaceae</taxon>
        <taxon>Collybiopsis</taxon>
        <taxon>Collybiopsis luxurians</taxon>
    </lineage>
</organism>
<dbReference type="EMBL" id="KN834791">
    <property type="protein sequence ID" value="KIK57358.1"/>
    <property type="molecule type" value="Genomic_DNA"/>
</dbReference>
<dbReference type="AlphaFoldDB" id="A0A0D0CPR4"/>
<gene>
    <name evidence="1" type="ORF">GYMLUDRAFT_46233</name>
</gene>
<keyword evidence="2" id="KW-1185">Reference proteome</keyword>
<evidence type="ECO:0000313" key="1">
    <source>
        <dbReference type="EMBL" id="KIK57358.1"/>
    </source>
</evidence>
<dbReference type="Proteomes" id="UP000053593">
    <property type="component" value="Unassembled WGS sequence"/>
</dbReference>
<sequence>MVVQVILLSVDDDANIIAITEPVFLEPETNRHKASEILSKELGTNKHSFVFFVRRQNAIMWFQLVTCTLHTEPPSPYLLR</sequence>
<proteinExistence type="predicted"/>
<protein>
    <submittedName>
        <fullName evidence="1">Uncharacterized protein</fullName>
    </submittedName>
</protein>
<evidence type="ECO:0000313" key="2">
    <source>
        <dbReference type="Proteomes" id="UP000053593"/>
    </source>
</evidence>
<dbReference type="HOGENOM" id="CLU_2590013_0_0_1"/>